<keyword evidence="2" id="KW-0998">Cell outer membrane</keyword>
<comment type="subcellular location">
    <subcellularLocation>
        <location evidence="2">Cell outer membrane</location>
    </subcellularLocation>
</comment>
<dbReference type="PANTHER" id="PTHR10612">
    <property type="entry name" value="APOLIPOPROTEIN D"/>
    <property type="match status" value="1"/>
</dbReference>
<feature type="domain" description="Lipocalin/cytosolic fatty-acid binding" evidence="3">
    <location>
        <begin position="33"/>
        <end position="173"/>
    </location>
</feature>
<organism evidence="4 5">
    <name type="scientific">Marinicella litoralis</name>
    <dbReference type="NCBI Taxonomy" id="644220"/>
    <lineage>
        <taxon>Bacteria</taxon>
        <taxon>Pseudomonadati</taxon>
        <taxon>Pseudomonadota</taxon>
        <taxon>Gammaproteobacteria</taxon>
        <taxon>Lysobacterales</taxon>
        <taxon>Marinicellaceae</taxon>
        <taxon>Marinicella</taxon>
    </lineage>
</organism>
<evidence type="ECO:0000256" key="2">
    <source>
        <dbReference type="PIRNR" id="PIRNR036893"/>
    </source>
</evidence>
<dbReference type="InterPro" id="IPR012674">
    <property type="entry name" value="Calycin"/>
</dbReference>
<dbReference type="PRINTS" id="PR01171">
    <property type="entry name" value="BCTLIPOCALIN"/>
</dbReference>
<accession>A0A4R6XHN9</accession>
<sequence>MKKAISITVLLIMSLFIFQSCRPGPPIRMAEKVNLGSFMGDWYVIANIPTFIEKGAHNAIESYQMSEPDVIDTTFTFNKDSFTGPKKQYKPTGFVTDNPSNAEWKMQFLWPFKSEYIIVYVDPAYQYTIIGRTKRDYLWIMARNPQIPAQQLEQLIQIAVEEGYPKNQIKMVPHQ</sequence>
<dbReference type="PANTHER" id="PTHR10612:SF34">
    <property type="entry name" value="APOLIPOPROTEIN D"/>
    <property type="match status" value="1"/>
</dbReference>
<comment type="subunit">
    <text evidence="2">Homodimer.</text>
</comment>
<reference evidence="4 5" key="1">
    <citation type="submission" date="2019-03" db="EMBL/GenBank/DDBJ databases">
        <title>Genomic Encyclopedia of Type Strains, Phase IV (KMG-IV): sequencing the most valuable type-strain genomes for metagenomic binning, comparative biology and taxonomic classification.</title>
        <authorList>
            <person name="Goeker M."/>
        </authorList>
    </citation>
    <scope>NUCLEOTIDE SEQUENCE [LARGE SCALE GENOMIC DNA]</scope>
    <source>
        <strain evidence="4 5">DSM 25488</strain>
    </source>
</reference>
<dbReference type="InterPro" id="IPR000566">
    <property type="entry name" value="Lipocln_cytosolic_FA-bd_dom"/>
</dbReference>
<evidence type="ECO:0000259" key="3">
    <source>
        <dbReference type="Pfam" id="PF08212"/>
    </source>
</evidence>
<dbReference type="EMBL" id="SNZB01000007">
    <property type="protein sequence ID" value="TDR16877.1"/>
    <property type="molecule type" value="Genomic_DNA"/>
</dbReference>
<dbReference type="OrthoDB" id="9793905at2"/>
<dbReference type="SUPFAM" id="SSF50814">
    <property type="entry name" value="Lipocalins"/>
    <property type="match status" value="1"/>
</dbReference>
<evidence type="ECO:0000256" key="1">
    <source>
        <dbReference type="ARBA" id="ARBA00006889"/>
    </source>
</evidence>
<protein>
    <recommendedName>
        <fullName evidence="2">Outer membrane lipoprotein Blc</fullName>
    </recommendedName>
</protein>
<dbReference type="CDD" id="cd19438">
    <property type="entry name" value="lipocalin_Blc-like"/>
    <property type="match status" value="1"/>
</dbReference>
<dbReference type="PROSITE" id="PS51257">
    <property type="entry name" value="PROKAR_LIPOPROTEIN"/>
    <property type="match status" value="1"/>
</dbReference>
<dbReference type="GO" id="GO:0008289">
    <property type="term" value="F:lipid binding"/>
    <property type="evidence" value="ECO:0007669"/>
    <property type="project" value="UniProtKB-UniRule"/>
</dbReference>
<dbReference type="GO" id="GO:0009279">
    <property type="term" value="C:cell outer membrane"/>
    <property type="evidence" value="ECO:0007669"/>
    <property type="project" value="UniProtKB-SubCell"/>
</dbReference>
<comment type="caution">
    <text evidence="4">The sequence shown here is derived from an EMBL/GenBank/DDBJ whole genome shotgun (WGS) entry which is preliminary data.</text>
</comment>
<dbReference type="Gene3D" id="2.40.128.20">
    <property type="match status" value="1"/>
</dbReference>
<name>A0A4R6XHN9_9GAMM</name>
<gene>
    <name evidence="4" type="ORF">C8D91_2784</name>
</gene>
<dbReference type="InterPro" id="IPR022271">
    <property type="entry name" value="Lipocalin_ApoD"/>
</dbReference>
<evidence type="ECO:0000313" key="4">
    <source>
        <dbReference type="EMBL" id="TDR16877.1"/>
    </source>
</evidence>
<comment type="function">
    <text evidence="2">Involved in the storage or transport of lipids necessary for membrane maintenance under stressful conditions. Displays a binding preference for lysophospholipids.</text>
</comment>
<dbReference type="PIRSF" id="PIRSF036893">
    <property type="entry name" value="Lipocalin_ApoD"/>
    <property type="match status" value="1"/>
</dbReference>
<dbReference type="GO" id="GO:0006950">
    <property type="term" value="P:response to stress"/>
    <property type="evidence" value="ECO:0007669"/>
    <property type="project" value="UniProtKB-ARBA"/>
</dbReference>
<evidence type="ECO:0000313" key="5">
    <source>
        <dbReference type="Proteomes" id="UP000295724"/>
    </source>
</evidence>
<dbReference type="InterPro" id="IPR047202">
    <property type="entry name" value="Lipocalin_Blc-like_dom"/>
</dbReference>
<dbReference type="InterPro" id="IPR002446">
    <property type="entry name" value="Lipocalin_bac"/>
</dbReference>
<keyword evidence="5" id="KW-1185">Reference proteome</keyword>
<comment type="similarity">
    <text evidence="1 2">Belongs to the calycin superfamily. Lipocalin family.</text>
</comment>
<dbReference type="AlphaFoldDB" id="A0A4R6XHN9"/>
<keyword evidence="2" id="KW-0472">Membrane</keyword>
<dbReference type="Proteomes" id="UP000295724">
    <property type="component" value="Unassembled WGS sequence"/>
</dbReference>
<keyword evidence="2 4" id="KW-0449">Lipoprotein</keyword>
<dbReference type="Pfam" id="PF08212">
    <property type="entry name" value="Lipocalin_2"/>
    <property type="match status" value="1"/>
</dbReference>
<proteinExistence type="inferred from homology"/>
<keyword evidence="2" id="KW-0446">Lipid-binding</keyword>